<dbReference type="PROSITE" id="PS00379">
    <property type="entry name" value="CDP_ALCOHOL_P_TRANSF"/>
    <property type="match status" value="1"/>
</dbReference>
<dbReference type="InterPro" id="IPR004570">
    <property type="entry name" value="Phosphatidylglycerol_P_synth"/>
</dbReference>
<accession>A0A222MVV7</accession>
<evidence type="ECO:0000256" key="7">
    <source>
        <dbReference type="ARBA" id="ARBA00022679"/>
    </source>
</evidence>
<evidence type="ECO:0000256" key="11">
    <source>
        <dbReference type="ARBA" id="ARBA00023136"/>
    </source>
</evidence>
<evidence type="ECO:0000256" key="1">
    <source>
        <dbReference type="ARBA" id="ARBA00004141"/>
    </source>
</evidence>
<feature type="transmembrane region" description="Helical" evidence="17">
    <location>
        <begin position="149"/>
        <end position="167"/>
    </location>
</feature>
<dbReference type="GO" id="GO:0008444">
    <property type="term" value="F:CDP-diacylglycerol-glycerol-3-phosphate 3-phosphatidyltransferase activity"/>
    <property type="evidence" value="ECO:0007669"/>
    <property type="project" value="UniProtKB-UniRule"/>
</dbReference>
<keyword evidence="9 17" id="KW-1133">Transmembrane helix</keyword>
<comment type="catalytic activity">
    <reaction evidence="14">
        <text>a CDP-1,2-diacyl-sn-glycerol + sn-glycerol 3-phosphate = a 1,2-diacyl-sn-glycero-3-phospho-(1'-sn-glycero-3'-phosphate) + CMP + H(+)</text>
        <dbReference type="Rhea" id="RHEA:12593"/>
        <dbReference type="ChEBI" id="CHEBI:15378"/>
        <dbReference type="ChEBI" id="CHEBI:57597"/>
        <dbReference type="ChEBI" id="CHEBI:58332"/>
        <dbReference type="ChEBI" id="CHEBI:60110"/>
        <dbReference type="ChEBI" id="CHEBI:60377"/>
        <dbReference type="EC" id="2.7.8.5"/>
    </reaction>
</comment>
<evidence type="ECO:0000256" key="8">
    <source>
        <dbReference type="ARBA" id="ARBA00022692"/>
    </source>
</evidence>
<evidence type="ECO:0000256" key="9">
    <source>
        <dbReference type="ARBA" id="ARBA00022989"/>
    </source>
</evidence>
<dbReference type="GO" id="GO:0016020">
    <property type="term" value="C:membrane"/>
    <property type="evidence" value="ECO:0007669"/>
    <property type="project" value="UniProtKB-SubCell"/>
</dbReference>
<evidence type="ECO:0000256" key="6">
    <source>
        <dbReference type="ARBA" id="ARBA00022516"/>
    </source>
</evidence>
<gene>
    <name evidence="18" type="primary">pgsA</name>
    <name evidence="18" type="ORF">CAV_0367</name>
</gene>
<feature type="transmembrane region" description="Helical" evidence="17">
    <location>
        <begin position="67"/>
        <end position="88"/>
    </location>
</feature>
<dbReference type="InterPro" id="IPR050324">
    <property type="entry name" value="CDP-alcohol_PTase-I"/>
</dbReference>
<proteinExistence type="inferred from homology"/>
<dbReference type="KEGG" id="cavi:CAV_0367"/>
<evidence type="ECO:0000256" key="17">
    <source>
        <dbReference type="SAM" id="Phobius"/>
    </source>
</evidence>
<dbReference type="GO" id="GO:0046474">
    <property type="term" value="P:glycerophospholipid biosynthetic process"/>
    <property type="evidence" value="ECO:0007669"/>
    <property type="project" value="TreeGrafter"/>
</dbReference>
<dbReference type="InterPro" id="IPR048254">
    <property type="entry name" value="CDP_ALCOHOL_P_TRANSF_CS"/>
</dbReference>
<evidence type="ECO:0000256" key="10">
    <source>
        <dbReference type="ARBA" id="ARBA00023098"/>
    </source>
</evidence>
<evidence type="ECO:0000256" key="3">
    <source>
        <dbReference type="ARBA" id="ARBA00010441"/>
    </source>
</evidence>
<name>A0A222MVV7_9BACT</name>
<keyword evidence="6" id="KW-0444">Lipid biosynthesis</keyword>
<comment type="pathway">
    <text evidence="2">Phospholipid metabolism; phosphatidylglycerol biosynthesis; phosphatidylglycerol from CDP-diacylglycerol: step 1/2.</text>
</comment>
<organism evidence="18 19">
    <name type="scientific">Campylobacter avium LMG 24591</name>
    <dbReference type="NCBI Taxonomy" id="522484"/>
    <lineage>
        <taxon>Bacteria</taxon>
        <taxon>Pseudomonadati</taxon>
        <taxon>Campylobacterota</taxon>
        <taxon>Epsilonproteobacteria</taxon>
        <taxon>Campylobacterales</taxon>
        <taxon>Campylobacteraceae</taxon>
        <taxon>Campylobacter</taxon>
    </lineage>
</organism>
<dbReference type="InterPro" id="IPR043130">
    <property type="entry name" value="CDP-OH_PTrfase_TM_dom"/>
</dbReference>
<evidence type="ECO:0000256" key="13">
    <source>
        <dbReference type="ARBA" id="ARBA00023264"/>
    </source>
</evidence>
<feature type="transmembrane region" description="Helical" evidence="17">
    <location>
        <begin position="7"/>
        <end position="24"/>
    </location>
</feature>
<dbReference type="PIRSF" id="PIRSF000847">
    <property type="entry name" value="Phos_ph_gly_syn"/>
    <property type="match status" value="1"/>
</dbReference>
<keyword evidence="13" id="KW-1208">Phospholipid metabolism</keyword>
<evidence type="ECO:0000313" key="19">
    <source>
        <dbReference type="Proteomes" id="UP000201169"/>
    </source>
</evidence>
<comment type="subcellular location">
    <subcellularLocation>
        <location evidence="1">Membrane</location>
        <topology evidence="1">Multi-pass membrane protein</topology>
    </subcellularLocation>
</comment>
<dbReference type="InterPro" id="IPR000462">
    <property type="entry name" value="CDP-OH_P_trans"/>
</dbReference>
<evidence type="ECO:0000256" key="15">
    <source>
        <dbReference type="NCBIfam" id="TIGR00560"/>
    </source>
</evidence>
<keyword evidence="12" id="KW-0594">Phospholipid biosynthesis</keyword>
<dbReference type="PANTHER" id="PTHR14269:SF62">
    <property type="entry name" value="CDP-DIACYLGLYCEROL--GLYCEROL-3-PHOSPHATE 3-PHOSPHATIDYLTRANSFERASE 1, CHLOROPLASTIC"/>
    <property type="match status" value="1"/>
</dbReference>
<dbReference type="Proteomes" id="UP000201169">
    <property type="component" value="Chromosome"/>
</dbReference>
<comment type="similarity">
    <text evidence="3 16">Belongs to the CDP-alcohol phosphatidyltransferase class-I family.</text>
</comment>
<dbReference type="AlphaFoldDB" id="A0A222MVV7"/>
<evidence type="ECO:0000256" key="12">
    <source>
        <dbReference type="ARBA" id="ARBA00023209"/>
    </source>
</evidence>
<keyword evidence="8 17" id="KW-0812">Transmembrane</keyword>
<keyword evidence="10" id="KW-0443">Lipid metabolism</keyword>
<evidence type="ECO:0000256" key="16">
    <source>
        <dbReference type="RuleBase" id="RU003750"/>
    </source>
</evidence>
<dbReference type="PANTHER" id="PTHR14269">
    <property type="entry name" value="CDP-DIACYLGLYCEROL--GLYCEROL-3-PHOSPHATE 3-PHOSPHATIDYLTRANSFERASE-RELATED"/>
    <property type="match status" value="1"/>
</dbReference>
<evidence type="ECO:0000256" key="14">
    <source>
        <dbReference type="ARBA" id="ARBA00048586"/>
    </source>
</evidence>
<dbReference type="Gene3D" id="1.20.120.1760">
    <property type="match status" value="1"/>
</dbReference>
<keyword evidence="11 17" id="KW-0472">Membrane</keyword>
<dbReference type="Pfam" id="PF01066">
    <property type="entry name" value="CDP-OH_P_transf"/>
    <property type="match status" value="1"/>
</dbReference>
<dbReference type="EMBL" id="CP022347">
    <property type="protein sequence ID" value="ASQ30035.1"/>
    <property type="molecule type" value="Genomic_DNA"/>
</dbReference>
<keyword evidence="7 16" id="KW-0808">Transferase</keyword>
<evidence type="ECO:0000256" key="4">
    <source>
        <dbReference type="ARBA" id="ARBA00013170"/>
    </source>
</evidence>
<evidence type="ECO:0000256" key="5">
    <source>
        <dbReference type="ARBA" id="ARBA00014944"/>
    </source>
</evidence>
<keyword evidence="19" id="KW-1185">Reference proteome</keyword>
<dbReference type="NCBIfam" id="TIGR00560">
    <property type="entry name" value="pgsA"/>
    <property type="match status" value="1"/>
</dbReference>
<dbReference type="EC" id="2.7.8.5" evidence="4 15"/>
<reference evidence="18 19" key="1">
    <citation type="submission" date="2017-07" db="EMBL/GenBank/DDBJ databases">
        <title>Analysis of two Campylobacter avium genomes and identification of a novel hippuricase gene.</title>
        <authorList>
            <person name="Miller W.G."/>
            <person name="Chapman M.H."/>
            <person name="Yee E."/>
            <person name="Revez J."/>
            <person name="Bono J.L."/>
            <person name="Rossi M."/>
        </authorList>
    </citation>
    <scope>NUCLEOTIDE SEQUENCE [LARGE SCALE GENOMIC DNA]</scope>
    <source>
        <strain evidence="18 19">LMG 24591</strain>
    </source>
</reference>
<dbReference type="RefSeq" id="WP_094324822.1">
    <property type="nucleotide sequence ID" value="NZ_CP022347.1"/>
</dbReference>
<evidence type="ECO:0000256" key="2">
    <source>
        <dbReference type="ARBA" id="ARBA00005042"/>
    </source>
</evidence>
<evidence type="ECO:0000313" key="18">
    <source>
        <dbReference type="EMBL" id="ASQ30035.1"/>
    </source>
</evidence>
<feature type="transmembrane region" description="Helical" evidence="17">
    <location>
        <begin position="36"/>
        <end position="55"/>
    </location>
</feature>
<dbReference type="OrthoDB" id="9796672at2"/>
<sequence>MNLPNALALMRIVLAPILFFLLTYKIDDIHPSWIDYFATVVFSIAALSDFFDGYIARIWGQVTKLGAILDPLADKMLILAAFLGLLLLDRANAWIVYLILVREFFITGFRIVMISDNLNISASFAGKIKTLSQTIAIIFLLMQWKFADFILYIAFFLTIYSGVEYVVKYYKARL</sequence>
<protein>
    <recommendedName>
        <fullName evidence="5 15">CDP-diacylglycerol--glycerol-3-phosphate 3-phosphatidyltransferase</fullName>
        <ecNumber evidence="4 15">2.7.8.5</ecNumber>
    </recommendedName>
</protein>